<sequence>MSQFRWMIRSPSISRVAVCFLLFPCRRIPRSIDGIETIYYDLISYVMYSLSTLPFSPPSSLYHPLEYRAGWRLWVNQHVATEVVPVFCLSINIPAA</sequence>
<gene>
    <name evidence="1" type="ORF">C8Q69DRAFT_450717</name>
</gene>
<evidence type="ECO:0000313" key="2">
    <source>
        <dbReference type="Proteomes" id="UP000283841"/>
    </source>
</evidence>
<organism evidence="1 2">
    <name type="scientific">Byssochlamys spectabilis</name>
    <name type="common">Paecilomyces variotii</name>
    <dbReference type="NCBI Taxonomy" id="264951"/>
    <lineage>
        <taxon>Eukaryota</taxon>
        <taxon>Fungi</taxon>
        <taxon>Dikarya</taxon>
        <taxon>Ascomycota</taxon>
        <taxon>Pezizomycotina</taxon>
        <taxon>Eurotiomycetes</taxon>
        <taxon>Eurotiomycetidae</taxon>
        <taxon>Eurotiales</taxon>
        <taxon>Thermoascaceae</taxon>
        <taxon>Paecilomyces</taxon>
    </lineage>
</organism>
<protein>
    <submittedName>
        <fullName evidence="1">Uncharacterized protein</fullName>
    </submittedName>
</protein>
<evidence type="ECO:0000313" key="1">
    <source>
        <dbReference type="EMBL" id="RWQ99325.1"/>
    </source>
</evidence>
<dbReference type="GeneID" id="39598729"/>
<name>A0A443I5R3_BYSSP</name>
<accession>A0A443I5R3</accession>
<dbReference type="EMBL" id="RCNU01000001">
    <property type="protein sequence ID" value="RWQ99325.1"/>
    <property type="molecule type" value="Genomic_DNA"/>
</dbReference>
<comment type="caution">
    <text evidence="1">The sequence shown here is derived from an EMBL/GenBank/DDBJ whole genome shotgun (WGS) entry which is preliminary data.</text>
</comment>
<dbReference type="RefSeq" id="XP_028488970.1">
    <property type="nucleotide sequence ID" value="XM_028629452.1"/>
</dbReference>
<dbReference type="AlphaFoldDB" id="A0A443I5R3"/>
<reference evidence="1 2" key="1">
    <citation type="journal article" date="2018" name="Front. Microbiol.">
        <title>Genomic and genetic insights into a cosmopolitan fungus, Paecilomyces variotii (Eurotiales).</title>
        <authorList>
            <person name="Urquhart A.S."/>
            <person name="Mondo S.J."/>
            <person name="Makela M.R."/>
            <person name="Hane J.K."/>
            <person name="Wiebenga A."/>
            <person name="He G."/>
            <person name="Mihaltcheva S."/>
            <person name="Pangilinan J."/>
            <person name="Lipzen A."/>
            <person name="Barry K."/>
            <person name="de Vries R.P."/>
            <person name="Grigoriev I.V."/>
            <person name="Idnurm A."/>
        </authorList>
    </citation>
    <scope>NUCLEOTIDE SEQUENCE [LARGE SCALE GENOMIC DNA]</scope>
    <source>
        <strain evidence="1 2">CBS 101075</strain>
    </source>
</reference>
<dbReference type="Proteomes" id="UP000283841">
    <property type="component" value="Unassembled WGS sequence"/>
</dbReference>
<dbReference type="VEuPathDB" id="FungiDB:C8Q69DRAFT_450717"/>
<keyword evidence="2" id="KW-1185">Reference proteome</keyword>
<proteinExistence type="predicted"/>